<proteinExistence type="predicted"/>
<evidence type="ECO:0000259" key="3">
    <source>
        <dbReference type="Pfam" id="PF04389"/>
    </source>
</evidence>
<evidence type="ECO:0000313" key="5">
    <source>
        <dbReference type="Proteomes" id="UP000239872"/>
    </source>
</evidence>
<evidence type="ECO:0000256" key="1">
    <source>
        <dbReference type="ARBA" id="ARBA00022679"/>
    </source>
</evidence>
<dbReference type="InterPro" id="IPR040234">
    <property type="entry name" value="QC/QCL"/>
</dbReference>
<dbReference type="SUPFAM" id="SSF53187">
    <property type="entry name" value="Zn-dependent exopeptidases"/>
    <property type="match status" value="1"/>
</dbReference>
<protein>
    <recommendedName>
        <fullName evidence="3">Peptidase M28 domain-containing protein</fullName>
    </recommendedName>
</protein>
<gene>
    <name evidence="4" type="ORF">CJD36_012075</name>
</gene>
<name>A0A2S7SUY9_9BACT</name>
<evidence type="ECO:0000313" key="4">
    <source>
        <dbReference type="EMBL" id="PQJ10703.1"/>
    </source>
</evidence>
<dbReference type="GO" id="GO:0008270">
    <property type="term" value="F:zinc ion binding"/>
    <property type="evidence" value="ECO:0007669"/>
    <property type="project" value="TreeGrafter"/>
</dbReference>
<keyword evidence="2" id="KW-0012">Acyltransferase</keyword>
<dbReference type="OrthoDB" id="9773494at2"/>
<feature type="domain" description="Peptidase M28" evidence="3">
    <location>
        <begin position="105"/>
        <end position="322"/>
    </location>
</feature>
<dbReference type="Gene3D" id="3.40.630.10">
    <property type="entry name" value="Zn peptidases"/>
    <property type="match status" value="1"/>
</dbReference>
<dbReference type="PANTHER" id="PTHR12283">
    <property type="entry name" value="GLUTAMINYL-PEPTIDE CYCLOTRANSFERASE"/>
    <property type="match status" value="1"/>
</dbReference>
<dbReference type="PROSITE" id="PS51257">
    <property type="entry name" value="PROKAR_LIPOPROTEIN"/>
    <property type="match status" value="1"/>
</dbReference>
<dbReference type="PANTHER" id="PTHR12283:SF6">
    <property type="entry name" value="GLUTAMINYL-PEPTIDE CYCLOTRANSFERASE-RELATED"/>
    <property type="match status" value="1"/>
</dbReference>
<dbReference type="Pfam" id="PF04389">
    <property type="entry name" value="Peptidase_M28"/>
    <property type="match status" value="1"/>
</dbReference>
<comment type="caution">
    <text evidence="4">The sequence shown here is derived from an EMBL/GenBank/DDBJ whole genome shotgun (WGS) entry which is preliminary data.</text>
</comment>
<reference evidence="4 5" key="1">
    <citation type="submission" date="2018-01" db="EMBL/GenBank/DDBJ databases">
        <title>A novel member of the phylum Bacteroidetes isolated from glacier ice.</title>
        <authorList>
            <person name="Liu Q."/>
            <person name="Xin Y.-H."/>
        </authorList>
    </citation>
    <scope>NUCLEOTIDE SEQUENCE [LARGE SCALE GENOMIC DNA]</scope>
    <source>
        <strain evidence="4 5">RB1R16</strain>
    </source>
</reference>
<sequence>MRSIYLLMPVLLPVFLLQSCKDEQKKDEATATPPVAQVKTPTFEADSAYNAVATQVAFGPRTPGSEAQKKCAAWMEQQLKQVCDTVYIQNVKVTGGDKKELPCINLIGSINPKAQRRILFLTHWDSRPWADQDTKDKDKAVLAADDGGSGVGVLIEVARQVKKMGLSPDLGIDILLTDVEDYGKDVWGEDSYCLGTQYWCRNPHVAGYKAEFGILLDMVGARGAQFLLEGVSRQYADGVQQMVWQAAGHAGFSSYFPYTEGPAIVDDHDPVNKITGIKTIDIINLSQNPQSPFPAHWHTHNDNMQIIDKNTLKAVGQTLLQVIYESAGNKAM</sequence>
<dbReference type="EMBL" id="PPSL01000003">
    <property type="protein sequence ID" value="PQJ10703.1"/>
    <property type="molecule type" value="Genomic_DNA"/>
</dbReference>
<dbReference type="Proteomes" id="UP000239872">
    <property type="component" value="Unassembled WGS sequence"/>
</dbReference>
<keyword evidence="1" id="KW-0808">Transferase</keyword>
<evidence type="ECO:0000256" key="2">
    <source>
        <dbReference type="ARBA" id="ARBA00023315"/>
    </source>
</evidence>
<dbReference type="InterPro" id="IPR007484">
    <property type="entry name" value="Peptidase_M28"/>
</dbReference>
<keyword evidence="5" id="KW-1185">Reference proteome</keyword>
<accession>A0A2S7SUY9</accession>
<dbReference type="AlphaFoldDB" id="A0A2S7SUY9"/>
<dbReference type="GO" id="GO:0016603">
    <property type="term" value="F:glutaminyl-peptide cyclotransferase activity"/>
    <property type="evidence" value="ECO:0007669"/>
    <property type="project" value="TreeGrafter"/>
</dbReference>
<dbReference type="RefSeq" id="WP_105039431.1">
    <property type="nucleotide sequence ID" value="NZ_PPSL01000003.1"/>
</dbReference>
<organism evidence="4 5">
    <name type="scientific">Flavipsychrobacter stenotrophus</name>
    <dbReference type="NCBI Taxonomy" id="2077091"/>
    <lineage>
        <taxon>Bacteria</taxon>
        <taxon>Pseudomonadati</taxon>
        <taxon>Bacteroidota</taxon>
        <taxon>Chitinophagia</taxon>
        <taxon>Chitinophagales</taxon>
        <taxon>Chitinophagaceae</taxon>
        <taxon>Flavipsychrobacter</taxon>
    </lineage>
</organism>